<gene>
    <name evidence="1" type="ORF">GF068_24675</name>
</gene>
<dbReference type="AlphaFoldDB" id="A0A6N7Q2D2"/>
<evidence type="ECO:0000313" key="1">
    <source>
        <dbReference type="EMBL" id="MRG95091.1"/>
    </source>
</evidence>
<dbReference type="Proteomes" id="UP000440224">
    <property type="component" value="Unassembled WGS sequence"/>
</dbReference>
<reference evidence="1 2" key="1">
    <citation type="submission" date="2019-10" db="EMBL/GenBank/DDBJ databases">
        <title>A soil myxobacterium in the family Polyangiaceae.</title>
        <authorList>
            <person name="Li Y."/>
            <person name="Wang J."/>
        </authorList>
    </citation>
    <scope>NUCLEOTIDE SEQUENCE [LARGE SCALE GENOMIC DNA]</scope>
    <source>
        <strain evidence="1 2">DSM 14734</strain>
    </source>
</reference>
<name>A0A6N7Q2D2_9BACT</name>
<sequence>MRLTHLDVKYDLSKPVYVNNRVPITFGITANSDDPANPTTENVAVTFSFVEANPSDPNNPIACSSSAINVEVICDGTERFVDAFIWPTTQCAELAAKNAEVNLQVDFNGDPELAAEIGSKLTAPSVVFTEARRSDELNQRCRASLDAADPKPGCVHAINLQPTPTGAEGSLIDVRYALSSSSSVAIVPMVQTEDIGPEGPADVDPTLVVQSRFVINGRDPYISPLDPALIPPALLEAVPDIEEELKFDLDDATLAALTTLPGKATVSYTIRSAADSNTQMPLTIRDPADPTKKVAEVVVEKIVPGTPNDAVHELFLEGAALEAVAPGGVWANQNDFIVRGCFTGEFAQGGNEGDGNLDDCRELEVVLVREASSASAASSRSFNKAFERKLGNDRIAIESSMSTQNRLDLSGAFSRTEGEVALKGKIGKSFDLTLARAFADANLAVDPTKTSYEVGVDAFGKRIFGVSEQASIIVQTEDFSASKSFTIGNLGFGFGPVTVGIKIGVGGTIGVELEDTLEVLADNTSCQALLNAPDTIPQCGRITRVTSPNFGLTGSLEGGIDLKIVKAGVAADLRFATTSFPLETTLGFGITDQNKMLVRGNATWDMTFTPLSGDISIVGKVGFRRFAKRLKVHLFSFSTPTIETRLLSASMANFEELQ</sequence>
<dbReference type="EMBL" id="WJIE01000007">
    <property type="protein sequence ID" value="MRG95091.1"/>
    <property type="molecule type" value="Genomic_DNA"/>
</dbReference>
<proteinExistence type="predicted"/>
<organism evidence="1 2">
    <name type="scientific">Polyangium spumosum</name>
    <dbReference type="NCBI Taxonomy" id="889282"/>
    <lineage>
        <taxon>Bacteria</taxon>
        <taxon>Pseudomonadati</taxon>
        <taxon>Myxococcota</taxon>
        <taxon>Polyangia</taxon>
        <taxon>Polyangiales</taxon>
        <taxon>Polyangiaceae</taxon>
        <taxon>Polyangium</taxon>
    </lineage>
</organism>
<keyword evidence="2" id="KW-1185">Reference proteome</keyword>
<evidence type="ECO:0000313" key="2">
    <source>
        <dbReference type="Proteomes" id="UP000440224"/>
    </source>
</evidence>
<comment type="caution">
    <text evidence="1">The sequence shown here is derived from an EMBL/GenBank/DDBJ whole genome shotgun (WGS) entry which is preliminary data.</text>
</comment>
<accession>A0A6N7Q2D2</accession>
<protein>
    <submittedName>
        <fullName evidence="1">Uncharacterized protein</fullName>
    </submittedName>
</protein>
<dbReference type="RefSeq" id="WP_170319652.1">
    <property type="nucleotide sequence ID" value="NZ_WJIE01000007.1"/>
</dbReference>